<name>A0A2C5Y0I0_9HYPO</name>
<dbReference type="Gene3D" id="4.10.240.10">
    <property type="entry name" value="Zn(2)-C6 fungal-type DNA-binding domain"/>
    <property type="match status" value="1"/>
</dbReference>
<dbReference type="PROSITE" id="PS00463">
    <property type="entry name" value="ZN2_CY6_FUNGAL_1"/>
    <property type="match status" value="1"/>
</dbReference>
<dbReference type="InterPro" id="IPR052783">
    <property type="entry name" value="Metabolic/Drug-Res_Regulator"/>
</dbReference>
<dbReference type="PROSITE" id="PS50048">
    <property type="entry name" value="ZN2_CY6_FUNGAL_2"/>
    <property type="match status" value="1"/>
</dbReference>
<protein>
    <recommendedName>
        <fullName evidence="3">Zn(2)-C6 fungal-type domain-containing protein</fullName>
    </recommendedName>
</protein>
<dbReference type="PANTHER" id="PTHR47655">
    <property type="entry name" value="QUINIC ACID UTILIZATION ACTIVATOR"/>
    <property type="match status" value="1"/>
</dbReference>
<organism evidence="4 5">
    <name type="scientific">Ophiocordyceps australis</name>
    <dbReference type="NCBI Taxonomy" id="1399860"/>
    <lineage>
        <taxon>Eukaryota</taxon>
        <taxon>Fungi</taxon>
        <taxon>Dikarya</taxon>
        <taxon>Ascomycota</taxon>
        <taxon>Pezizomycotina</taxon>
        <taxon>Sordariomycetes</taxon>
        <taxon>Hypocreomycetidae</taxon>
        <taxon>Hypocreales</taxon>
        <taxon>Ophiocordycipitaceae</taxon>
        <taxon>Ophiocordyceps</taxon>
    </lineage>
</organism>
<dbReference type="GO" id="GO:0008270">
    <property type="term" value="F:zinc ion binding"/>
    <property type="evidence" value="ECO:0007669"/>
    <property type="project" value="InterPro"/>
</dbReference>
<evidence type="ECO:0000313" key="5">
    <source>
        <dbReference type="Proteomes" id="UP000226192"/>
    </source>
</evidence>
<dbReference type="Pfam" id="PF00172">
    <property type="entry name" value="Zn_clus"/>
    <property type="match status" value="1"/>
</dbReference>
<dbReference type="InterPro" id="IPR001138">
    <property type="entry name" value="Zn2Cys6_DnaBD"/>
</dbReference>
<feature type="region of interest" description="Disordered" evidence="2">
    <location>
        <begin position="1"/>
        <end position="29"/>
    </location>
</feature>
<feature type="compositionally biased region" description="Low complexity" evidence="2">
    <location>
        <begin position="197"/>
        <end position="219"/>
    </location>
</feature>
<sequence length="412" mass="46203">MGRVAKRASTSSIGTTSMLHHDSLGHGVTTDGRQKRVWKACERCRMKKTKCDGEYPCKRCKDDGVICTAGVRRKMEYKQLPKGYAEVLENTQLTLVATCRKLYEMVKNGTAWTLEDPMQNDRGEVVIHDIADRLGCIRPNSDVDLPVSSFPENEDGLKDLLKTLRAKESEIEQRKQSDASKPGQHSQAHHPFHQDQSPHLFHHQQQQQHLMQNQQGLHHSQPLQTRQQLPNAQQHHTSRLQQRHSNSSEGQGDAISPGGRSSTHSHRSSKDLTTDTPDHDEIEREYWQYGTASWDEPNGFSSSASMPNITATSHSRSGLVPFSPPLNTGLFTAAQSPPMPDFFWSTPRQQTSDPNMALRPPGSGLAEMDMDQGLFESFNVLPTSESEMMMNMGDAMLCPPPNLDDDDMPLDR</sequence>
<dbReference type="CDD" id="cd15486">
    <property type="entry name" value="ZIP_Sip4"/>
    <property type="match status" value="1"/>
</dbReference>
<feature type="compositionally biased region" description="Basic and acidic residues" evidence="2">
    <location>
        <begin position="169"/>
        <end position="178"/>
    </location>
</feature>
<dbReference type="EMBL" id="NJET01000124">
    <property type="protein sequence ID" value="PHH60890.1"/>
    <property type="molecule type" value="Genomic_DNA"/>
</dbReference>
<comment type="caution">
    <text evidence="4">The sequence shown here is derived from an EMBL/GenBank/DDBJ whole genome shotgun (WGS) entry which is preliminary data.</text>
</comment>
<dbReference type="SUPFAM" id="SSF57701">
    <property type="entry name" value="Zn2/Cys6 DNA-binding domain"/>
    <property type="match status" value="1"/>
</dbReference>
<keyword evidence="5" id="KW-1185">Reference proteome</keyword>
<evidence type="ECO:0000256" key="1">
    <source>
        <dbReference type="ARBA" id="ARBA00023242"/>
    </source>
</evidence>
<dbReference type="Proteomes" id="UP000226192">
    <property type="component" value="Unassembled WGS sequence"/>
</dbReference>
<proteinExistence type="predicted"/>
<evidence type="ECO:0000256" key="2">
    <source>
        <dbReference type="SAM" id="MobiDB-lite"/>
    </source>
</evidence>
<reference evidence="4 5" key="1">
    <citation type="submission" date="2017-06" db="EMBL/GenBank/DDBJ databases">
        <title>Ant-infecting Ophiocordyceps genomes reveal a high diversity of potential behavioral manipulation genes and a possible major role for enterotoxins.</title>
        <authorList>
            <person name="De Bekker C."/>
            <person name="Evans H.C."/>
            <person name="Brachmann A."/>
            <person name="Hughes D.P."/>
        </authorList>
    </citation>
    <scope>NUCLEOTIDE SEQUENCE [LARGE SCALE GENOMIC DNA]</scope>
    <source>
        <strain evidence="4 5">Map64</strain>
    </source>
</reference>
<dbReference type="AlphaFoldDB" id="A0A2C5Y0I0"/>
<dbReference type="InterPro" id="IPR036864">
    <property type="entry name" value="Zn2-C6_fun-type_DNA-bd_sf"/>
</dbReference>
<feature type="domain" description="Zn(2)-C6 fungal-type" evidence="3">
    <location>
        <begin position="40"/>
        <end position="69"/>
    </location>
</feature>
<feature type="compositionally biased region" description="Basic and acidic residues" evidence="2">
    <location>
        <begin position="268"/>
        <end position="281"/>
    </location>
</feature>
<keyword evidence="1" id="KW-0539">Nucleus</keyword>
<evidence type="ECO:0000259" key="3">
    <source>
        <dbReference type="PROSITE" id="PS50048"/>
    </source>
</evidence>
<dbReference type="CDD" id="cd00067">
    <property type="entry name" value="GAL4"/>
    <property type="match status" value="1"/>
</dbReference>
<dbReference type="OrthoDB" id="4151048at2759"/>
<feature type="compositionally biased region" description="Polar residues" evidence="2">
    <location>
        <begin position="8"/>
        <end position="18"/>
    </location>
</feature>
<gene>
    <name evidence="4" type="ORF">CDD81_1051</name>
</gene>
<dbReference type="STRING" id="1399860.A0A2C5Y0I0"/>
<evidence type="ECO:0000313" key="4">
    <source>
        <dbReference type="EMBL" id="PHH60890.1"/>
    </source>
</evidence>
<feature type="compositionally biased region" description="Polar residues" evidence="2">
    <location>
        <begin position="221"/>
        <end position="235"/>
    </location>
</feature>
<feature type="region of interest" description="Disordered" evidence="2">
    <location>
        <begin position="169"/>
        <end position="281"/>
    </location>
</feature>
<dbReference type="SMART" id="SM00066">
    <property type="entry name" value="GAL4"/>
    <property type="match status" value="1"/>
</dbReference>
<accession>A0A2C5Y0I0</accession>
<dbReference type="PANTHER" id="PTHR47655:SF3">
    <property type="entry name" value="ZN(II)2CYS6 TRANSCRIPTION FACTOR (EUROFUNG)"/>
    <property type="match status" value="1"/>
</dbReference>
<dbReference type="GO" id="GO:0000981">
    <property type="term" value="F:DNA-binding transcription factor activity, RNA polymerase II-specific"/>
    <property type="evidence" value="ECO:0007669"/>
    <property type="project" value="InterPro"/>
</dbReference>